<keyword evidence="1" id="KW-0812">Transmembrane</keyword>
<evidence type="ECO:0000313" key="3">
    <source>
        <dbReference type="Proteomes" id="UP000499080"/>
    </source>
</evidence>
<organism evidence="2 3">
    <name type="scientific">Araneus ventricosus</name>
    <name type="common">Orbweaver spider</name>
    <name type="synonym">Epeira ventricosa</name>
    <dbReference type="NCBI Taxonomy" id="182803"/>
    <lineage>
        <taxon>Eukaryota</taxon>
        <taxon>Metazoa</taxon>
        <taxon>Ecdysozoa</taxon>
        <taxon>Arthropoda</taxon>
        <taxon>Chelicerata</taxon>
        <taxon>Arachnida</taxon>
        <taxon>Araneae</taxon>
        <taxon>Araneomorphae</taxon>
        <taxon>Entelegynae</taxon>
        <taxon>Araneoidea</taxon>
        <taxon>Araneidae</taxon>
        <taxon>Araneus</taxon>
    </lineage>
</organism>
<name>A0A4Y2BM89_ARAVE</name>
<comment type="caution">
    <text evidence="2">The sequence shown here is derived from an EMBL/GenBank/DDBJ whole genome shotgun (WGS) entry which is preliminary data.</text>
</comment>
<dbReference type="EMBL" id="BGPR01000091">
    <property type="protein sequence ID" value="GBL93073.1"/>
    <property type="molecule type" value="Genomic_DNA"/>
</dbReference>
<dbReference type="OrthoDB" id="411871at2759"/>
<keyword evidence="1" id="KW-1133">Transmembrane helix</keyword>
<keyword evidence="3" id="KW-1185">Reference proteome</keyword>
<reference evidence="2 3" key="1">
    <citation type="journal article" date="2019" name="Sci. Rep.">
        <title>Orb-weaving spider Araneus ventricosus genome elucidates the spidroin gene catalogue.</title>
        <authorList>
            <person name="Kono N."/>
            <person name="Nakamura H."/>
            <person name="Ohtoshi R."/>
            <person name="Moran D.A.P."/>
            <person name="Shinohara A."/>
            <person name="Yoshida Y."/>
            <person name="Fujiwara M."/>
            <person name="Mori M."/>
            <person name="Tomita M."/>
            <person name="Arakawa K."/>
        </authorList>
    </citation>
    <scope>NUCLEOTIDE SEQUENCE [LARGE SCALE GENOMIC DNA]</scope>
</reference>
<accession>A0A4Y2BM89</accession>
<proteinExistence type="predicted"/>
<feature type="transmembrane region" description="Helical" evidence="1">
    <location>
        <begin position="55"/>
        <end position="75"/>
    </location>
</feature>
<gene>
    <name evidence="2" type="ORF">AVEN_216435_1</name>
</gene>
<dbReference type="Proteomes" id="UP000499080">
    <property type="component" value="Unassembled WGS sequence"/>
</dbReference>
<sequence>MSWGISMKNRRILYKIVFERMLAHGSSVWCLRPTVRMERKLSTIQRSFLLNISSVYSTTVIAALHVILGIAPLHLQLQQESRLINICKLNQPLSIEDLPHLDQIEVKVSGWEFYPSKHL</sequence>
<dbReference type="AlphaFoldDB" id="A0A4Y2BM89"/>
<evidence type="ECO:0000256" key="1">
    <source>
        <dbReference type="SAM" id="Phobius"/>
    </source>
</evidence>
<evidence type="ECO:0000313" key="2">
    <source>
        <dbReference type="EMBL" id="GBL93073.1"/>
    </source>
</evidence>
<keyword evidence="1" id="KW-0472">Membrane</keyword>
<protein>
    <submittedName>
        <fullName evidence="2">Uncharacterized protein</fullName>
    </submittedName>
</protein>